<feature type="region of interest" description="Disordered" evidence="6">
    <location>
        <begin position="119"/>
        <end position="141"/>
    </location>
</feature>
<reference evidence="8" key="2">
    <citation type="submission" date="2019-01" db="UniProtKB">
        <authorList>
            <consortium name="EnsemblPlants"/>
        </authorList>
    </citation>
    <scope>IDENTIFICATION</scope>
    <source>
        <strain evidence="8">cv. Heinz 1706</strain>
    </source>
</reference>
<dbReference type="Gramene" id="Solyc01g016413.1.1">
    <property type="protein sequence ID" value="Solyc01g016413.1.1"/>
    <property type="gene ID" value="Solyc01g016413.1"/>
</dbReference>
<dbReference type="InParanoid" id="A0A3Q7EBD6"/>
<evidence type="ECO:0000256" key="1">
    <source>
        <dbReference type="ARBA" id="ARBA00004123"/>
    </source>
</evidence>
<evidence type="ECO:0000256" key="4">
    <source>
        <dbReference type="ARBA" id="ARBA00023163"/>
    </source>
</evidence>
<dbReference type="Pfam" id="PF03634">
    <property type="entry name" value="TCP"/>
    <property type="match status" value="1"/>
</dbReference>
<dbReference type="Proteomes" id="UP000004994">
    <property type="component" value="Chromosome 1"/>
</dbReference>
<proteinExistence type="predicted"/>
<dbReference type="GO" id="GO:0043565">
    <property type="term" value="F:sequence-specific DNA binding"/>
    <property type="evidence" value="ECO:0000318"/>
    <property type="project" value="GO_Central"/>
</dbReference>
<dbReference type="InterPro" id="IPR005333">
    <property type="entry name" value="Transcription_factor_TCP"/>
</dbReference>
<keyword evidence="3" id="KW-0238">DNA-binding</keyword>
<evidence type="ECO:0000259" key="7">
    <source>
        <dbReference type="PROSITE" id="PS51369"/>
    </source>
</evidence>
<comment type="subcellular location">
    <subcellularLocation>
        <location evidence="1">Nucleus</location>
    </subcellularLocation>
</comment>
<dbReference type="EnsemblPlants" id="Solyc01g016413.1.1">
    <property type="protein sequence ID" value="Solyc01g016413.1.1"/>
    <property type="gene ID" value="Solyc01g016413.1"/>
</dbReference>
<feature type="compositionally biased region" description="Basic and acidic residues" evidence="6">
    <location>
        <begin position="1"/>
        <end position="15"/>
    </location>
</feature>
<evidence type="ECO:0000256" key="2">
    <source>
        <dbReference type="ARBA" id="ARBA00023015"/>
    </source>
</evidence>
<evidence type="ECO:0000256" key="5">
    <source>
        <dbReference type="ARBA" id="ARBA00023242"/>
    </source>
</evidence>
<dbReference type="AlphaFoldDB" id="A0A3Q7EBD6"/>
<dbReference type="GO" id="GO:0003700">
    <property type="term" value="F:DNA-binding transcription factor activity"/>
    <property type="evidence" value="ECO:0000318"/>
    <property type="project" value="GO_Central"/>
</dbReference>
<sequence>MKPKRAKTDVIEGHGGRIIRATGRKDRHSKVSTAKGPKDRRVRLSPNTAIQFYDVQDRLGYDRPSKAIDWLIKEAKAAIDALATTLARLSIIVKLGFNTMYNATRNQQQKQESSCRNKIHQQQKQESSCRNKIGQQQKQDSSCKNKIVQQQKQESRLQAVETTLSCYKTHSNLKNTTKNNELVVFPDELQQHLHNRASTTSFSNNFTYELHQQLHRQLFTNELHQQLHQQASPTSFTNSFTNKFHFSHQNLQKFLSHAPSPTKISLTLL</sequence>
<evidence type="ECO:0000313" key="9">
    <source>
        <dbReference type="Proteomes" id="UP000004994"/>
    </source>
</evidence>
<organism evidence="8">
    <name type="scientific">Solanum lycopersicum</name>
    <name type="common">Tomato</name>
    <name type="synonym">Lycopersicon esculentum</name>
    <dbReference type="NCBI Taxonomy" id="4081"/>
    <lineage>
        <taxon>Eukaryota</taxon>
        <taxon>Viridiplantae</taxon>
        <taxon>Streptophyta</taxon>
        <taxon>Embryophyta</taxon>
        <taxon>Tracheophyta</taxon>
        <taxon>Spermatophyta</taxon>
        <taxon>Magnoliopsida</taxon>
        <taxon>eudicotyledons</taxon>
        <taxon>Gunneridae</taxon>
        <taxon>Pentapetalae</taxon>
        <taxon>asterids</taxon>
        <taxon>lamiids</taxon>
        <taxon>Solanales</taxon>
        <taxon>Solanaceae</taxon>
        <taxon>Solanoideae</taxon>
        <taxon>Solaneae</taxon>
        <taxon>Solanum</taxon>
        <taxon>Solanum subgen. Lycopersicon</taxon>
    </lineage>
</organism>
<keyword evidence="2" id="KW-0805">Transcription regulation</keyword>
<dbReference type="GO" id="GO:0005634">
    <property type="term" value="C:nucleus"/>
    <property type="evidence" value="ECO:0000318"/>
    <property type="project" value="GO_Central"/>
</dbReference>
<keyword evidence="4" id="KW-0804">Transcription</keyword>
<evidence type="ECO:0000256" key="6">
    <source>
        <dbReference type="SAM" id="MobiDB-lite"/>
    </source>
</evidence>
<dbReference type="PANTHER" id="PTHR31072">
    <property type="entry name" value="TRANSCRIPTION FACTOR TCP4-RELATED"/>
    <property type="match status" value="1"/>
</dbReference>
<protein>
    <recommendedName>
        <fullName evidence="7">TCP domain-containing protein</fullName>
    </recommendedName>
</protein>
<dbReference type="GO" id="GO:2000032">
    <property type="term" value="P:regulation of secondary shoot formation"/>
    <property type="evidence" value="ECO:0000318"/>
    <property type="project" value="GO_Central"/>
</dbReference>
<dbReference type="PANTHER" id="PTHR31072:SF97">
    <property type="entry name" value="TRANSCRIPTION FACTOR TCP4-LIKE"/>
    <property type="match status" value="1"/>
</dbReference>
<keyword evidence="5" id="KW-0539">Nucleus</keyword>
<name>A0A3Q7EBD6_SOLLC</name>
<dbReference type="InterPro" id="IPR017887">
    <property type="entry name" value="TF_TCP_subgr"/>
</dbReference>
<feature type="domain" description="TCP" evidence="7">
    <location>
        <begin position="24"/>
        <end position="82"/>
    </location>
</feature>
<feature type="region of interest" description="Disordered" evidence="6">
    <location>
        <begin position="1"/>
        <end position="40"/>
    </location>
</feature>
<evidence type="ECO:0000256" key="3">
    <source>
        <dbReference type="ARBA" id="ARBA00023125"/>
    </source>
</evidence>
<accession>A0A3Q7EBD6</accession>
<dbReference type="PROSITE" id="PS51369">
    <property type="entry name" value="TCP"/>
    <property type="match status" value="1"/>
</dbReference>
<evidence type="ECO:0000313" key="8">
    <source>
        <dbReference type="EnsemblPlants" id="Solyc01g016413.1.1"/>
    </source>
</evidence>
<dbReference type="STRING" id="4081.A0A3Q7EBD6"/>
<keyword evidence="9" id="KW-1185">Reference proteome</keyword>
<reference evidence="8" key="1">
    <citation type="journal article" date="2012" name="Nature">
        <title>The tomato genome sequence provides insights into fleshy fruit evolution.</title>
        <authorList>
            <consortium name="Tomato Genome Consortium"/>
        </authorList>
    </citation>
    <scope>NUCLEOTIDE SEQUENCE [LARGE SCALE GENOMIC DNA]</scope>
    <source>
        <strain evidence="8">cv. Heinz 1706</strain>
    </source>
</reference>